<keyword evidence="8" id="KW-0408">Iron</keyword>
<dbReference type="Gene3D" id="2.170.130.10">
    <property type="entry name" value="TonB-dependent receptor, plug domain"/>
    <property type="match status" value="1"/>
</dbReference>
<dbReference type="PANTHER" id="PTHR32552">
    <property type="entry name" value="FERRICHROME IRON RECEPTOR-RELATED"/>
    <property type="match status" value="1"/>
</dbReference>
<gene>
    <name evidence="20" type="primary">bauA</name>
    <name evidence="20" type="ORF">PA3_02590</name>
</gene>
<evidence type="ECO:0000256" key="8">
    <source>
        <dbReference type="ARBA" id="ARBA00023004"/>
    </source>
</evidence>
<evidence type="ECO:0000313" key="21">
    <source>
        <dbReference type="Proteomes" id="UP000317717"/>
    </source>
</evidence>
<organism evidence="20 21">
    <name type="scientific">Acinetobacter pittii</name>
    <name type="common">Acinetobacter genomosp. 3</name>
    <dbReference type="NCBI Taxonomy" id="48296"/>
    <lineage>
        <taxon>Bacteria</taxon>
        <taxon>Pseudomonadati</taxon>
        <taxon>Pseudomonadota</taxon>
        <taxon>Gammaproteobacteria</taxon>
        <taxon>Moraxellales</taxon>
        <taxon>Moraxellaceae</taxon>
        <taxon>Acinetobacter</taxon>
        <taxon>Acinetobacter calcoaceticus/baumannii complex</taxon>
    </lineage>
</organism>
<evidence type="ECO:0000256" key="11">
    <source>
        <dbReference type="ARBA" id="ARBA00023136"/>
    </source>
</evidence>
<evidence type="ECO:0000259" key="18">
    <source>
        <dbReference type="Pfam" id="PF00593"/>
    </source>
</evidence>
<evidence type="ECO:0000256" key="7">
    <source>
        <dbReference type="ARBA" id="ARBA00022729"/>
    </source>
</evidence>
<keyword evidence="4 14" id="KW-1134">Transmembrane beta strand</keyword>
<protein>
    <submittedName>
        <fullName evidence="20">Ligand-gated channel protein</fullName>
    </submittedName>
</protein>
<dbReference type="GO" id="GO:0009279">
    <property type="term" value="C:cell outer membrane"/>
    <property type="evidence" value="ECO:0007669"/>
    <property type="project" value="UniProtKB-SubCell"/>
</dbReference>
<dbReference type="EMBL" id="BJLJ01000001">
    <property type="protein sequence ID" value="GEA66101.1"/>
    <property type="molecule type" value="Genomic_DNA"/>
</dbReference>
<reference evidence="20 21" key="1">
    <citation type="submission" date="2019-06" db="EMBL/GenBank/DDBJ databases">
        <title>Whole genome shotgun sequence of Acinetobacter pittii NBRC 110514.</title>
        <authorList>
            <person name="Hosoyama A."/>
            <person name="Uohara A."/>
            <person name="Ohji S."/>
            <person name="Ichikawa N."/>
        </authorList>
    </citation>
    <scope>NUCLEOTIDE SEQUENCE [LARGE SCALE GENOMIC DNA]</scope>
    <source>
        <strain evidence="20 21">NBRC 110514</strain>
    </source>
</reference>
<evidence type="ECO:0000256" key="4">
    <source>
        <dbReference type="ARBA" id="ARBA00022452"/>
    </source>
</evidence>
<dbReference type="InterPro" id="IPR037066">
    <property type="entry name" value="Plug_dom_sf"/>
</dbReference>
<evidence type="ECO:0000256" key="9">
    <source>
        <dbReference type="ARBA" id="ARBA00023065"/>
    </source>
</evidence>
<dbReference type="InterPro" id="IPR036942">
    <property type="entry name" value="Beta-barrel_TonB_sf"/>
</dbReference>
<dbReference type="GO" id="GO:0015344">
    <property type="term" value="F:siderophore uptake transmembrane transporter activity"/>
    <property type="evidence" value="ECO:0007669"/>
    <property type="project" value="TreeGrafter"/>
</dbReference>
<dbReference type="InterPro" id="IPR000531">
    <property type="entry name" value="Beta-barrel_TonB"/>
</dbReference>
<dbReference type="Pfam" id="PF07715">
    <property type="entry name" value="Plug"/>
    <property type="match status" value="1"/>
</dbReference>
<comment type="caution">
    <text evidence="20">The sequence shown here is derived from an EMBL/GenBank/DDBJ whole genome shotgun (WGS) entry which is preliminary data.</text>
</comment>
<evidence type="ECO:0000256" key="17">
    <source>
        <dbReference type="SAM" id="MobiDB-lite"/>
    </source>
</evidence>
<keyword evidence="7" id="KW-0732">Signal</keyword>
<comment type="similarity">
    <text evidence="2 14 16">Belongs to the TonB-dependent receptor family.</text>
</comment>
<dbReference type="RefSeq" id="WP_171479299.1">
    <property type="nucleotide sequence ID" value="NZ_BJLJ01000001.1"/>
</dbReference>
<evidence type="ECO:0000256" key="12">
    <source>
        <dbReference type="ARBA" id="ARBA00023170"/>
    </source>
</evidence>
<dbReference type="GO" id="GO:0015891">
    <property type="term" value="P:siderophore transport"/>
    <property type="evidence" value="ECO:0007669"/>
    <property type="project" value="InterPro"/>
</dbReference>
<evidence type="ECO:0000259" key="19">
    <source>
        <dbReference type="Pfam" id="PF07715"/>
    </source>
</evidence>
<dbReference type="Gene3D" id="2.40.170.20">
    <property type="entry name" value="TonB-dependent receptor, beta-barrel domain"/>
    <property type="match status" value="1"/>
</dbReference>
<evidence type="ECO:0000256" key="2">
    <source>
        <dbReference type="ARBA" id="ARBA00009810"/>
    </source>
</evidence>
<keyword evidence="13 14" id="KW-0998">Cell outer membrane</keyword>
<dbReference type="Pfam" id="PF00593">
    <property type="entry name" value="TonB_dep_Rec_b-barrel"/>
    <property type="match status" value="1"/>
</dbReference>
<dbReference type="InterPro" id="IPR039426">
    <property type="entry name" value="TonB-dep_rcpt-like"/>
</dbReference>
<evidence type="ECO:0000313" key="20">
    <source>
        <dbReference type="EMBL" id="GEA66101.1"/>
    </source>
</evidence>
<keyword evidence="5" id="KW-0410">Iron transport</keyword>
<dbReference type="CDD" id="cd01347">
    <property type="entry name" value="ligand_gated_channel"/>
    <property type="match status" value="1"/>
</dbReference>
<accession>A0A4Y3J2G0</accession>
<feature type="domain" description="TonB-dependent receptor plug" evidence="19">
    <location>
        <begin position="118"/>
        <end position="212"/>
    </location>
</feature>
<dbReference type="InterPro" id="IPR010917">
    <property type="entry name" value="TonB_rcpt_CS"/>
</dbReference>
<keyword evidence="11 14" id="KW-0472">Membrane</keyword>
<evidence type="ECO:0000256" key="15">
    <source>
        <dbReference type="PROSITE-ProRule" id="PRU10144"/>
    </source>
</evidence>
<keyword evidence="6 14" id="KW-0812">Transmembrane</keyword>
<evidence type="ECO:0000256" key="6">
    <source>
        <dbReference type="ARBA" id="ARBA00022692"/>
    </source>
</evidence>
<dbReference type="InterPro" id="IPR010105">
    <property type="entry name" value="TonB_sidphr_rcpt"/>
</dbReference>
<dbReference type="Proteomes" id="UP000317717">
    <property type="component" value="Unassembled WGS sequence"/>
</dbReference>
<keyword evidence="10 16" id="KW-0798">TonB box</keyword>
<evidence type="ECO:0000256" key="10">
    <source>
        <dbReference type="ARBA" id="ARBA00023077"/>
    </source>
</evidence>
<proteinExistence type="inferred from homology"/>
<name>A0A4Y3J2G0_ACIPI</name>
<dbReference type="NCBIfam" id="TIGR01783">
    <property type="entry name" value="TonB-siderophor"/>
    <property type="match status" value="1"/>
</dbReference>
<dbReference type="PROSITE" id="PS01156">
    <property type="entry name" value="TONB_DEPENDENT_REC_2"/>
    <property type="match status" value="1"/>
</dbReference>
<evidence type="ECO:0000256" key="16">
    <source>
        <dbReference type="RuleBase" id="RU003357"/>
    </source>
</evidence>
<keyword evidence="9" id="KW-0406">Ion transport</keyword>
<dbReference type="InterPro" id="IPR012910">
    <property type="entry name" value="Plug_dom"/>
</dbReference>
<keyword evidence="12" id="KW-0675">Receptor</keyword>
<feature type="short sequence motif" description="TonB C-terminal box" evidence="15">
    <location>
        <begin position="744"/>
        <end position="761"/>
    </location>
</feature>
<feature type="region of interest" description="Disordered" evidence="17">
    <location>
        <begin position="1"/>
        <end position="20"/>
    </location>
</feature>
<feature type="domain" description="TonB-dependent receptor-like beta-barrel" evidence="18">
    <location>
        <begin position="305"/>
        <end position="731"/>
    </location>
</feature>
<evidence type="ECO:0000256" key="5">
    <source>
        <dbReference type="ARBA" id="ARBA00022496"/>
    </source>
</evidence>
<keyword evidence="3 14" id="KW-0813">Transport</keyword>
<dbReference type="GO" id="GO:0038023">
    <property type="term" value="F:signaling receptor activity"/>
    <property type="evidence" value="ECO:0007669"/>
    <property type="project" value="InterPro"/>
</dbReference>
<sequence length="761" mass="83090">MNHNIKGLSMNNVSDNRNFKSGNDQRINHCSFVLNGIASAQMALRLGYALGTVFVLCASNTYAAVIDNSTKTLEQQQAAQTNVAALPAITVKAEQEDNYAGGQVSSKSSVGFLGNKTVMETPFNTIAYTDTYIADKQAKDITSVIAKTDPSVFTNAASGGWSENYYIRGFESSPSDMSMNGLFGITPYYRTSPEMFEKINVLKGPSALLNGMPPTGSIGGTVDLTTKRATDEPLTRLTTTYMSDSQFGGHLDLGRRFGADKEFGVRANAVYRDGSGPVEKQDLKTELFSLGMDWHGDRARVSTDLYTSKDRVDGVTRGINLGKNIAIPKPPKPETLLNPDWSFVDIKDKGAMIRGEYDLTNNVMGYATYGQSKTEYKYNGAMSATVLDNNGTLQTNIGQLAFNVEKKSADVGLKGKFNTGAVGHQWVVNATYYKHNQDDYGVRNVAGAEWTTNLYDPIWGKAVPFNAPLISNSELQLNSYGLADTLSFIEDRLQLTLGVRYQEVESSNLFVPTSTLTKYKKNATTPGAAILFKATDKVSIYANYIEGLTKGDAAPLTAANYPTIFAPYKTKQTEFGVKFDQGTFAHTLSLFEIKKPSAYTDLVTNIYTSGGEQRNRGIEWSFFGSPIENVRLMGGASYIEPEVTKTAIQSNEGNMAVGVPKTQGKLGVEWDSEVAQGVLTLSSNATAVSKQYIDQENTLHIPGRTLIDVGARYKTSISNHPITFRADINNLTNKAYWGMPKLSNLALGAPRTYMLSVSYDF</sequence>
<dbReference type="AlphaFoldDB" id="A0A4Y3J2G0"/>
<evidence type="ECO:0000256" key="13">
    <source>
        <dbReference type="ARBA" id="ARBA00023237"/>
    </source>
</evidence>
<dbReference type="SUPFAM" id="SSF56935">
    <property type="entry name" value="Porins"/>
    <property type="match status" value="1"/>
</dbReference>
<comment type="subcellular location">
    <subcellularLocation>
        <location evidence="1 14">Cell outer membrane</location>
        <topology evidence="1 14">Multi-pass membrane protein</topology>
    </subcellularLocation>
</comment>
<dbReference type="PROSITE" id="PS52016">
    <property type="entry name" value="TONB_DEPENDENT_REC_3"/>
    <property type="match status" value="1"/>
</dbReference>
<evidence type="ECO:0000256" key="14">
    <source>
        <dbReference type="PROSITE-ProRule" id="PRU01360"/>
    </source>
</evidence>
<evidence type="ECO:0000256" key="3">
    <source>
        <dbReference type="ARBA" id="ARBA00022448"/>
    </source>
</evidence>
<evidence type="ECO:0000256" key="1">
    <source>
        <dbReference type="ARBA" id="ARBA00004571"/>
    </source>
</evidence>
<dbReference type="PANTHER" id="PTHR32552:SF82">
    <property type="entry name" value="FCUA PROTEIN"/>
    <property type="match status" value="1"/>
</dbReference>